<sequence>MEEDWKYLNAQKKSASWKESVALLLKDFSNTTDKQLHAKEPIETDNKMDTCSDAGMYHSISEQTQTADWVGPVTANVKCWEPSASGPSCLPYIWIGDVIPPNLHREFQNFDASRRGGFGSQGL</sequence>
<dbReference type="AlphaFoldDB" id="A0A507QMM6"/>
<dbReference type="EMBL" id="VIFY01000225">
    <property type="protein sequence ID" value="TQB68342.1"/>
    <property type="molecule type" value="Genomic_DNA"/>
</dbReference>
<keyword evidence="2" id="KW-1185">Reference proteome</keyword>
<comment type="caution">
    <text evidence="1">The sequence shown here is derived from an EMBL/GenBank/DDBJ whole genome shotgun (WGS) entry which is preliminary data.</text>
</comment>
<gene>
    <name evidence="1" type="ORF">MPDQ_003578</name>
</gene>
<organism evidence="1 2">
    <name type="scientific">Monascus purpureus</name>
    <name type="common">Red mold</name>
    <name type="synonym">Monascus anka</name>
    <dbReference type="NCBI Taxonomy" id="5098"/>
    <lineage>
        <taxon>Eukaryota</taxon>
        <taxon>Fungi</taxon>
        <taxon>Dikarya</taxon>
        <taxon>Ascomycota</taxon>
        <taxon>Pezizomycotina</taxon>
        <taxon>Eurotiomycetes</taxon>
        <taxon>Eurotiomycetidae</taxon>
        <taxon>Eurotiales</taxon>
        <taxon>Aspergillaceae</taxon>
        <taxon>Monascus</taxon>
    </lineage>
</organism>
<evidence type="ECO:0000313" key="1">
    <source>
        <dbReference type="EMBL" id="TQB68342.1"/>
    </source>
</evidence>
<accession>A0A507QMM6</accession>
<dbReference type="Proteomes" id="UP000319663">
    <property type="component" value="Unassembled WGS sequence"/>
</dbReference>
<name>A0A507QMM6_MONPU</name>
<evidence type="ECO:0000313" key="2">
    <source>
        <dbReference type="Proteomes" id="UP000319663"/>
    </source>
</evidence>
<reference evidence="1 2" key="1">
    <citation type="submission" date="2019-06" db="EMBL/GenBank/DDBJ databases">
        <title>Wine fermentation using esterase from Monascus purpureus.</title>
        <authorList>
            <person name="Geng C."/>
            <person name="Zhang Y."/>
        </authorList>
    </citation>
    <scope>NUCLEOTIDE SEQUENCE [LARGE SCALE GENOMIC DNA]</scope>
    <source>
        <strain evidence="1">HQ1</strain>
    </source>
</reference>
<protein>
    <submittedName>
        <fullName evidence="1">Uncharacterized protein</fullName>
    </submittedName>
</protein>
<proteinExistence type="predicted"/>